<geneLocation type="plasmid" evidence="1 2">
    <name>pRgalR602b</name>
</geneLocation>
<dbReference type="KEGG" id="rga:RGR602_PB00279"/>
<proteinExistence type="predicted"/>
<accession>A0A0B4XB29</accession>
<keyword evidence="2" id="KW-1185">Reference proteome</keyword>
<gene>
    <name evidence="1" type="ORF">RGR602_PB00279</name>
</gene>
<reference evidence="1 2" key="1">
    <citation type="submission" date="2013-11" db="EMBL/GenBank/DDBJ databases">
        <title>Complete genome sequence of Rhizobium gallicum bv. gallicum R602.</title>
        <authorList>
            <person name="Bustos P."/>
            <person name="Santamaria R.I."/>
            <person name="Lozano L."/>
            <person name="Acosta J.L."/>
            <person name="Ormeno-Orrillo E."/>
            <person name="Rogel M.A."/>
            <person name="Romero D."/>
            <person name="Cevallos M.A."/>
            <person name="Martinez-Romero E."/>
            <person name="Gonzalez V."/>
        </authorList>
    </citation>
    <scope>NUCLEOTIDE SEQUENCE [LARGE SCALE GENOMIC DNA]</scope>
    <source>
        <strain evidence="1 2">R602</strain>
        <plasmid evidence="1 2">pRgalR602b</plasmid>
    </source>
</reference>
<name>A0A0B4XB29_9HYPH</name>
<dbReference type="EMBL" id="CP006879">
    <property type="protein sequence ID" value="AJD43813.1"/>
    <property type="molecule type" value="Genomic_DNA"/>
</dbReference>
<keyword evidence="1" id="KW-0614">Plasmid</keyword>
<evidence type="ECO:0000313" key="2">
    <source>
        <dbReference type="Proteomes" id="UP000031368"/>
    </source>
</evidence>
<dbReference type="AlphaFoldDB" id="A0A0B4XB29"/>
<sequence length="64" mass="7281">MSLSCVFFANGRNALFKVRKYNVVHAPFLSNSSPAHSAQPIAGDFSSLSKKHLFWRGFARRRRL</sequence>
<dbReference type="HOGENOM" id="CLU_2864728_0_0_5"/>
<organism evidence="1 2">
    <name type="scientific">Rhizobium gallicum bv. gallicum R602sp</name>
    <dbReference type="NCBI Taxonomy" id="1041138"/>
    <lineage>
        <taxon>Bacteria</taxon>
        <taxon>Pseudomonadati</taxon>
        <taxon>Pseudomonadota</taxon>
        <taxon>Alphaproteobacteria</taxon>
        <taxon>Hyphomicrobiales</taxon>
        <taxon>Rhizobiaceae</taxon>
        <taxon>Rhizobium/Agrobacterium group</taxon>
        <taxon>Rhizobium</taxon>
    </lineage>
</organism>
<dbReference type="Proteomes" id="UP000031368">
    <property type="component" value="Plasmid pRgalR602b"/>
</dbReference>
<evidence type="ECO:0000313" key="1">
    <source>
        <dbReference type="EMBL" id="AJD43813.1"/>
    </source>
</evidence>
<protein>
    <submittedName>
        <fullName evidence="1">Uncharacterized protein</fullName>
    </submittedName>
</protein>